<dbReference type="RefSeq" id="WP_273173691.1">
    <property type="nucleotide sequence ID" value="NZ_JAAXZR010000020.1"/>
</dbReference>
<comment type="caution">
    <text evidence="1">The sequence shown here is derived from an EMBL/GenBank/DDBJ whole genome shotgun (WGS) entry which is preliminary data.</text>
</comment>
<proteinExistence type="predicted"/>
<organism evidence="1 2">
    <name type="scientific">Bifidobacterium crudilactis</name>
    <dbReference type="NCBI Taxonomy" id="327277"/>
    <lineage>
        <taxon>Bacteria</taxon>
        <taxon>Bacillati</taxon>
        <taxon>Actinomycetota</taxon>
        <taxon>Actinomycetes</taxon>
        <taxon>Bifidobacteriales</taxon>
        <taxon>Bifidobacteriaceae</taxon>
        <taxon>Bifidobacterium</taxon>
    </lineage>
</organism>
<evidence type="ECO:0000313" key="1">
    <source>
        <dbReference type="EMBL" id="NLT79740.1"/>
    </source>
</evidence>
<evidence type="ECO:0000313" key="2">
    <source>
        <dbReference type="Proteomes" id="UP000767327"/>
    </source>
</evidence>
<gene>
    <name evidence="1" type="ORF">GXW98_05610</name>
</gene>
<dbReference type="Proteomes" id="UP000767327">
    <property type="component" value="Unassembled WGS sequence"/>
</dbReference>
<reference evidence="1" key="2">
    <citation type="submission" date="2020-01" db="EMBL/GenBank/DDBJ databases">
        <authorList>
            <person name="Campanaro S."/>
        </authorList>
    </citation>
    <scope>NUCLEOTIDE SEQUENCE</scope>
    <source>
        <strain evidence="1">AS01afH2WH_6</strain>
    </source>
</reference>
<sequence>MSLAFEIDSNNVSFVAIGKPRKAFVYEKGERTEQRVKNANGVSVSRMDIALALNAEPQGRATLQAPDDLLDKLGFGTAYQPKGHVQIGVSPRDQFSVNVVLRADAVEEVFVAE</sequence>
<accession>A0A971CZ00</accession>
<dbReference type="AlphaFoldDB" id="A0A971CZ00"/>
<dbReference type="EMBL" id="JAAXZR010000020">
    <property type="protein sequence ID" value="NLT79740.1"/>
    <property type="molecule type" value="Genomic_DNA"/>
</dbReference>
<reference evidence="1" key="1">
    <citation type="journal article" date="2020" name="Biotechnol. Biofuels">
        <title>New insights from the biogas microbiome by comprehensive genome-resolved metagenomics of nearly 1600 species originating from multiple anaerobic digesters.</title>
        <authorList>
            <person name="Campanaro S."/>
            <person name="Treu L."/>
            <person name="Rodriguez-R L.M."/>
            <person name="Kovalovszki A."/>
            <person name="Ziels R.M."/>
            <person name="Maus I."/>
            <person name="Zhu X."/>
            <person name="Kougias P.G."/>
            <person name="Basile A."/>
            <person name="Luo G."/>
            <person name="Schluter A."/>
            <person name="Konstantinidis K.T."/>
            <person name="Angelidaki I."/>
        </authorList>
    </citation>
    <scope>NUCLEOTIDE SEQUENCE</scope>
    <source>
        <strain evidence="1">AS01afH2WH_6</strain>
    </source>
</reference>
<name>A0A971CZ00_9BIFI</name>
<protein>
    <submittedName>
        <fullName evidence="1">Uncharacterized protein</fullName>
    </submittedName>
</protein>